<dbReference type="OrthoDB" id="2908954at2"/>
<feature type="transmembrane region" description="Helical" evidence="7">
    <location>
        <begin position="161"/>
        <end position="181"/>
    </location>
</feature>
<dbReference type="GO" id="GO:0016020">
    <property type="term" value="C:membrane"/>
    <property type="evidence" value="ECO:0007669"/>
    <property type="project" value="UniProtKB-SubCell"/>
</dbReference>
<dbReference type="PANTHER" id="PTHR42723:SF1">
    <property type="entry name" value="CHLOROPHYLL SYNTHASE, CHLOROPLASTIC"/>
    <property type="match status" value="1"/>
</dbReference>
<dbReference type="InterPro" id="IPR000537">
    <property type="entry name" value="UbiA_prenyltransferase"/>
</dbReference>
<feature type="region of interest" description="Disordered" evidence="6">
    <location>
        <begin position="1"/>
        <end position="27"/>
    </location>
</feature>
<feature type="transmembrane region" description="Helical" evidence="7">
    <location>
        <begin position="135"/>
        <end position="152"/>
    </location>
</feature>
<feature type="transmembrane region" description="Helical" evidence="7">
    <location>
        <begin position="227"/>
        <end position="246"/>
    </location>
</feature>
<dbReference type="PANTHER" id="PTHR42723">
    <property type="entry name" value="CHLOROPHYLL SYNTHASE"/>
    <property type="match status" value="1"/>
</dbReference>
<dbReference type="Pfam" id="PF01040">
    <property type="entry name" value="UbiA"/>
    <property type="match status" value="1"/>
</dbReference>
<accession>A0A518ETG7</accession>
<proteinExistence type="predicted"/>
<evidence type="ECO:0000256" key="3">
    <source>
        <dbReference type="ARBA" id="ARBA00022692"/>
    </source>
</evidence>
<evidence type="ECO:0000256" key="2">
    <source>
        <dbReference type="ARBA" id="ARBA00022475"/>
    </source>
</evidence>
<dbReference type="EMBL" id="CP036434">
    <property type="protein sequence ID" value="QDV07372.1"/>
    <property type="molecule type" value="Genomic_DNA"/>
</dbReference>
<dbReference type="InterPro" id="IPR044878">
    <property type="entry name" value="UbiA_sf"/>
</dbReference>
<evidence type="ECO:0000256" key="4">
    <source>
        <dbReference type="ARBA" id="ARBA00022989"/>
    </source>
</evidence>
<keyword evidence="9" id="KW-1185">Reference proteome</keyword>
<dbReference type="InterPro" id="IPR050475">
    <property type="entry name" value="Prenyltransferase_related"/>
</dbReference>
<keyword evidence="3 7" id="KW-0812">Transmembrane</keyword>
<evidence type="ECO:0000313" key="9">
    <source>
        <dbReference type="Proteomes" id="UP000320390"/>
    </source>
</evidence>
<evidence type="ECO:0000256" key="1">
    <source>
        <dbReference type="ARBA" id="ARBA00004141"/>
    </source>
</evidence>
<feature type="transmembrane region" description="Helical" evidence="7">
    <location>
        <begin position="106"/>
        <end position="129"/>
    </location>
</feature>
<evidence type="ECO:0000313" key="8">
    <source>
        <dbReference type="EMBL" id="QDV07372.1"/>
    </source>
</evidence>
<feature type="transmembrane region" description="Helical" evidence="7">
    <location>
        <begin position="66"/>
        <end position="85"/>
    </location>
</feature>
<reference evidence="8 9" key="1">
    <citation type="submission" date="2019-02" db="EMBL/GenBank/DDBJ databases">
        <title>Deep-cultivation of Planctomycetes and their phenomic and genomic characterization uncovers novel biology.</title>
        <authorList>
            <person name="Wiegand S."/>
            <person name="Jogler M."/>
            <person name="Boedeker C."/>
            <person name="Pinto D."/>
            <person name="Vollmers J."/>
            <person name="Rivas-Marin E."/>
            <person name="Kohn T."/>
            <person name="Peeters S.H."/>
            <person name="Heuer A."/>
            <person name="Rast P."/>
            <person name="Oberbeckmann S."/>
            <person name="Bunk B."/>
            <person name="Jeske O."/>
            <person name="Meyerdierks A."/>
            <person name="Storesund J.E."/>
            <person name="Kallscheuer N."/>
            <person name="Luecker S."/>
            <person name="Lage O.M."/>
            <person name="Pohl T."/>
            <person name="Merkel B.J."/>
            <person name="Hornburger P."/>
            <person name="Mueller R.-W."/>
            <person name="Bruemmer F."/>
            <person name="Labrenz M."/>
            <person name="Spormann A.M."/>
            <person name="Op den Camp H."/>
            <person name="Overmann J."/>
            <person name="Amann R."/>
            <person name="Jetten M.S.M."/>
            <person name="Mascher T."/>
            <person name="Medema M.H."/>
            <person name="Devos D.P."/>
            <person name="Kaster A.-K."/>
            <person name="Ovreas L."/>
            <person name="Rohde M."/>
            <person name="Galperin M.Y."/>
            <person name="Jogler C."/>
        </authorList>
    </citation>
    <scope>NUCLEOTIDE SEQUENCE [LARGE SCALE GENOMIC DNA]</scope>
    <source>
        <strain evidence="8 9">Poly30</strain>
    </source>
</reference>
<organism evidence="8 9">
    <name type="scientific">Saltatorellus ferox</name>
    <dbReference type="NCBI Taxonomy" id="2528018"/>
    <lineage>
        <taxon>Bacteria</taxon>
        <taxon>Pseudomonadati</taxon>
        <taxon>Planctomycetota</taxon>
        <taxon>Planctomycetia</taxon>
        <taxon>Planctomycetia incertae sedis</taxon>
        <taxon>Saltatorellus</taxon>
    </lineage>
</organism>
<sequence length="351" mass="36118">MSGRRSRRKPDEKDRTASGESSGGPDRSNPIIAFGQLIRVALGFSALSDVFVGVAIGFGAQWPGTALPWLLIPASLGVYHGAMALNDWSDREEDARVRPERPIPSGAIPASMALGLASMLILGGIFWAFGAGPRAGVWMAVVAALAVLYDLAGRGEVRGPLLLGLCRAGNLGAGLMSPWLVGLVDSPSLPLLGLSAVYGAHVFFIGRLGRLEDEEDQRPLGHRPSRALRGIALTAMAVPIAGLVALSPGGNVLRVGELGFPAAAGLAACAAIAAWNATVLLKRAAELDGSNGWTRGTVGASTGLSLRRLPLFTASIAAMGMFMGPAASVAGIVALVGARMSGAMRKVFPLT</sequence>
<dbReference type="AlphaFoldDB" id="A0A518ETG7"/>
<evidence type="ECO:0000256" key="7">
    <source>
        <dbReference type="SAM" id="Phobius"/>
    </source>
</evidence>
<keyword evidence="4 7" id="KW-1133">Transmembrane helix</keyword>
<gene>
    <name evidence="8" type="ORF">Poly30_28960</name>
</gene>
<feature type="transmembrane region" description="Helical" evidence="7">
    <location>
        <begin position="311"/>
        <end position="336"/>
    </location>
</feature>
<comment type="subcellular location">
    <subcellularLocation>
        <location evidence="1">Membrane</location>
        <topology evidence="1">Multi-pass membrane protein</topology>
    </subcellularLocation>
</comment>
<evidence type="ECO:0000256" key="6">
    <source>
        <dbReference type="SAM" id="MobiDB-lite"/>
    </source>
</evidence>
<dbReference type="RefSeq" id="WP_145198346.1">
    <property type="nucleotide sequence ID" value="NZ_CP036434.1"/>
</dbReference>
<keyword evidence="5 7" id="KW-0472">Membrane</keyword>
<feature type="transmembrane region" description="Helical" evidence="7">
    <location>
        <begin position="258"/>
        <end position="281"/>
    </location>
</feature>
<keyword evidence="2" id="KW-1003">Cell membrane</keyword>
<name>A0A518ETG7_9BACT</name>
<feature type="transmembrane region" description="Helical" evidence="7">
    <location>
        <begin position="37"/>
        <end position="60"/>
    </location>
</feature>
<dbReference type="Proteomes" id="UP000320390">
    <property type="component" value="Chromosome"/>
</dbReference>
<dbReference type="Gene3D" id="1.10.357.140">
    <property type="entry name" value="UbiA prenyltransferase"/>
    <property type="match status" value="1"/>
</dbReference>
<keyword evidence="8" id="KW-0808">Transferase</keyword>
<protein>
    <submittedName>
        <fullName evidence="8">Prenyltransferase</fullName>
    </submittedName>
</protein>
<evidence type="ECO:0000256" key="5">
    <source>
        <dbReference type="ARBA" id="ARBA00023136"/>
    </source>
</evidence>
<dbReference type="GO" id="GO:0016765">
    <property type="term" value="F:transferase activity, transferring alkyl or aryl (other than methyl) groups"/>
    <property type="evidence" value="ECO:0007669"/>
    <property type="project" value="InterPro"/>
</dbReference>